<dbReference type="AlphaFoldDB" id="A0A238H8N4"/>
<evidence type="ECO:0000313" key="3">
    <source>
        <dbReference type="Proteomes" id="UP000198460"/>
    </source>
</evidence>
<dbReference type="Proteomes" id="UP000198460">
    <property type="component" value="Unassembled WGS sequence"/>
</dbReference>
<feature type="compositionally biased region" description="Polar residues" evidence="1">
    <location>
        <begin position="109"/>
        <end position="118"/>
    </location>
</feature>
<reference evidence="2 3" key="1">
    <citation type="submission" date="2017-04" db="EMBL/GenBank/DDBJ databases">
        <authorList>
            <person name="Afonso C.L."/>
            <person name="Miller P.J."/>
            <person name="Scott M.A."/>
            <person name="Spackman E."/>
            <person name="Goraichik I."/>
            <person name="Dimitrov K.M."/>
            <person name="Suarez D.L."/>
            <person name="Swayne D.E."/>
        </authorList>
    </citation>
    <scope>NUCLEOTIDE SEQUENCE [LARGE SCALE GENOMIC DNA]</scope>
    <source>
        <strain evidence="2">LMG 28154</strain>
    </source>
</reference>
<protein>
    <submittedName>
        <fullName evidence="2">Uncharacterized protein</fullName>
    </submittedName>
</protein>
<dbReference type="EMBL" id="FXAN01000075">
    <property type="protein sequence ID" value="SMG01532.1"/>
    <property type="molecule type" value="Genomic_DNA"/>
</dbReference>
<gene>
    <name evidence="2" type="ORF">BSIN_4412</name>
</gene>
<dbReference type="RefSeq" id="WP_089341362.1">
    <property type="nucleotide sequence ID" value="NZ_FXAN01000075.1"/>
</dbReference>
<evidence type="ECO:0000313" key="2">
    <source>
        <dbReference type="EMBL" id="SMG01532.1"/>
    </source>
</evidence>
<feature type="region of interest" description="Disordered" evidence="1">
    <location>
        <begin position="39"/>
        <end position="207"/>
    </location>
</feature>
<evidence type="ECO:0000256" key="1">
    <source>
        <dbReference type="SAM" id="MobiDB-lite"/>
    </source>
</evidence>
<name>A0A238H8N4_9BURK</name>
<sequence length="276" mass="28604">MNGYLVTLVSRARGHAAPVHARPRLRSWFEGWPDAFAPAAPQQADASAPQPAMYGARDGSRPSGEPRAAAQPEPGRGEGGADALDAFGTPRMRASASSAARGHGEPAQSAWQADTASAVTPAAGFAGRPTQRAAPSDEHEPLQSFRSPNHHAADDNPIAHAPRSAAAMPDAHDPASVRPARTVPHAQPARATPANTSVHASAQALAASPHPIAAHAPPRAFDAASRGARAETTVVVNIGRVEVRATPQSNASRAHDAHGAPRAMTLDEYLRRHGGR</sequence>
<feature type="compositionally biased region" description="Low complexity" evidence="1">
    <location>
        <begin position="39"/>
        <end position="52"/>
    </location>
</feature>
<accession>A0A238H8N4</accession>
<proteinExistence type="predicted"/>
<organism evidence="2 3">
    <name type="scientific">Burkholderia singularis</name>
    <dbReference type="NCBI Taxonomy" id="1503053"/>
    <lineage>
        <taxon>Bacteria</taxon>
        <taxon>Pseudomonadati</taxon>
        <taxon>Pseudomonadota</taxon>
        <taxon>Betaproteobacteria</taxon>
        <taxon>Burkholderiales</taxon>
        <taxon>Burkholderiaceae</taxon>
        <taxon>Burkholderia</taxon>
        <taxon>pseudomallei group</taxon>
    </lineage>
</organism>